<keyword evidence="2" id="KW-1185">Reference proteome</keyword>
<reference evidence="1" key="2">
    <citation type="journal article" date="2022" name="New Phytol.">
        <title>Evolutionary transition to the ectomycorrhizal habit in the genomes of a hyperdiverse lineage of mushroom-forming fungi.</title>
        <authorList>
            <person name="Looney B."/>
            <person name="Miyauchi S."/>
            <person name="Morin E."/>
            <person name="Drula E."/>
            <person name="Courty P.E."/>
            <person name="Kohler A."/>
            <person name="Kuo A."/>
            <person name="LaButti K."/>
            <person name="Pangilinan J."/>
            <person name="Lipzen A."/>
            <person name="Riley R."/>
            <person name="Andreopoulos W."/>
            <person name="He G."/>
            <person name="Johnson J."/>
            <person name="Nolan M."/>
            <person name="Tritt A."/>
            <person name="Barry K.W."/>
            <person name="Grigoriev I.V."/>
            <person name="Nagy L.G."/>
            <person name="Hibbett D."/>
            <person name="Henrissat B."/>
            <person name="Matheny P.B."/>
            <person name="Labbe J."/>
            <person name="Martin F.M."/>
        </authorList>
    </citation>
    <scope>NUCLEOTIDE SEQUENCE</scope>
    <source>
        <strain evidence="1">EC-137</strain>
    </source>
</reference>
<accession>A0ACB8QQN5</accession>
<evidence type="ECO:0000313" key="1">
    <source>
        <dbReference type="EMBL" id="KAI0034179.1"/>
    </source>
</evidence>
<dbReference type="Proteomes" id="UP000814128">
    <property type="component" value="Unassembled WGS sequence"/>
</dbReference>
<reference evidence="1" key="1">
    <citation type="submission" date="2021-02" db="EMBL/GenBank/DDBJ databases">
        <authorList>
            <consortium name="DOE Joint Genome Institute"/>
            <person name="Ahrendt S."/>
            <person name="Looney B.P."/>
            <person name="Miyauchi S."/>
            <person name="Morin E."/>
            <person name="Drula E."/>
            <person name="Courty P.E."/>
            <person name="Chicoki N."/>
            <person name="Fauchery L."/>
            <person name="Kohler A."/>
            <person name="Kuo A."/>
            <person name="Labutti K."/>
            <person name="Pangilinan J."/>
            <person name="Lipzen A."/>
            <person name="Riley R."/>
            <person name="Andreopoulos W."/>
            <person name="He G."/>
            <person name="Johnson J."/>
            <person name="Barry K.W."/>
            <person name="Grigoriev I.V."/>
            <person name="Nagy L."/>
            <person name="Hibbett D."/>
            <person name="Henrissat B."/>
            <person name="Matheny P.B."/>
            <person name="Labbe J."/>
            <person name="Martin F."/>
        </authorList>
    </citation>
    <scope>NUCLEOTIDE SEQUENCE</scope>
    <source>
        <strain evidence="1">EC-137</strain>
    </source>
</reference>
<name>A0ACB8QQN5_9AGAM</name>
<evidence type="ECO:0000313" key="2">
    <source>
        <dbReference type="Proteomes" id="UP000814128"/>
    </source>
</evidence>
<gene>
    <name evidence="1" type="ORF">K488DRAFT_84268</name>
</gene>
<sequence length="207" mass="22317">MFLDLHPSPMPLSEGDASLQNNQTTILPELSAASSPPLTISLASGSGVVDTPRSSPTSHWDVTSSSTANSMELVDDGEATSGDEGLSDLLPVQNQFASLGLVAPLYNAELTRINQSADDEELVGPCLPLPIVPDILNASYQPILSRLPELTHLRNFSRSRPDFIATEEELDDIDNLRAVFNGMEGAMEDQWPSRSPLSLVLVRNHVV</sequence>
<comment type="caution">
    <text evidence="1">The sequence shown here is derived from an EMBL/GenBank/DDBJ whole genome shotgun (WGS) entry which is preliminary data.</text>
</comment>
<proteinExistence type="predicted"/>
<organism evidence="1 2">
    <name type="scientific">Vararia minispora EC-137</name>
    <dbReference type="NCBI Taxonomy" id="1314806"/>
    <lineage>
        <taxon>Eukaryota</taxon>
        <taxon>Fungi</taxon>
        <taxon>Dikarya</taxon>
        <taxon>Basidiomycota</taxon>
        <taxon>Agaricomycotina</taxon>
        <taxon>Agaricomycetes</taxon>
        <taxon>Russulales</taxon>
        <taxon>Lachnocladiaceae</taxon>
        <taxon>Vararia</taxon>
    </lineage>
</organism>
<protein>
    <submittedName>
        <fullName evidence="1">Uncharacterized protein</fullName>
    </submittedName>
</protein>
<dbReference type="EMBL" id="MU273505">
    <property type="protein sequence ID" value="KAI0034179.1"/>
    <property type="molecule type" value="Genomic_DNA"/>
</dbReference>